<dbReference type="AlphaFoldDB" id="A0A1I9YHB3"/>
<sequence length="65" mass="7504">MDLQWKESRRAFLLLSEFLLHPRRMVGASQPFQLDCTCDRFAGLAACLWQNKSAAEAFWNDVLVT</sequence>
<accession>A0A1I9YHB3</accession>
<organism evidence="1">
    <name type="scientific">Paraburkholderia sprentiae WSM5005</name>
    <dbReference type="NCBI Taxonomy" id="754502"/>
    <lineage>
        <taxon>Bacteria</taxon>
        <taxon>Pseudomonadati</taxon>
        <taxon>Pseudomonadota</taxon>
        <taxon>Betaproteobacteria</taxon>
        <taxon>Burkholderiales</taxon>
        <taxon>Burkholderiaceae</taxon>
        <taxon>Paraburkholderia</taxon>
    </lineage>
</organism>
<protein>
    <submittedName>
        <fullName evidence="1">Uncharacterized protein</fullName>
    </submittedName>
</protein>
<dbReference type="EMBL" id="CP017561">
    <property type="protein sequence ID" value="APA85696.1"/>
    <property type="molecule type" value="Genomic_DNA"/>
</dbReference>
<proteinExistence type="predicted"/>
<name>A0A1I9YHB3_9BURK</name>
<reference evidence="1" key="1">
    <citation type="submission" date="2016-09" db="EMBL/GenBank/DDBJ databases">
        <title>The Complete Genome of Burkholderia sprentiae wsm5005.</title>
        <authorList>
            <person name="De Meyer S."/>
            <person name="Wang P."/>
            <person name="Terpolilli J."/>
        </authorList>
    </citation>
    <scope>NUCLEOTIDE SEQUENCE [LARGE SCALE GENOMIC DNA]</scope>
    <source>
        <strain evidence="1">WSM5005</strain>
    </source>
</reference>
<evidence type="ECO:0000313" key="1">
    <source>
        <dbReference type="EMBL" id="APA85696.1"/>
    </source>
</evidence>
<gene>
    <name evidence="1" type="ORF">BJG93_10055</name>
</gene>